<dbReference type="Gene3D" id="1.10.300.10">
    <property type="entry name" value="Adenylosuccinate Synthetase, subunit A, domain 2"/>
    <property type="match status" value="1"/>
</dbReference>
<dbReference type="InterPro" id="IPR027417">
    <property type="entry name" value="P-loop_NTPase"/>
</dbReference>
<dbReference type="CDD" id="cd03108">
    <property type="entry name" value="AdSS"/>
    <property type="match status" value="1"/>
</dbReference>
<dbReference type="InterPro" id="IPR042110">
    <property type="entry name" value="Adenylosuccinate_synth_dom2"/>
</dbReference>
<dbReference type="SUPFAM" id="SSF52540">
    <property type="entry name" value="P-loop containing nucleoside triphosphate hydrolases"/>
    <property type="match status" value="1"/>
</dbReference>
<keyword evidence="5" id="KW-0658">Purine biosynthesis</keyword>
<evidence type="ECO:0000256" key="2">
    <source>
        <dbReference type="ARBA" id="ARBA00022598"/>
    </source>
</evidence>
<dbReference type="KEGG" id="vg:80513503"/>
<dbReference type="PANTHER" id="PTHR11846:SF0">
    <property type="entry name" value="ADENYLOSUCCINATE SYNTHETASE"/>
    <property type="match status" value="1"/>
</dbReference>
<reference evidence="8 9" key="1">
    <citation type="journal article" date="2016" name="Genome Announc.">
        <title>Complete Genome Sequence of a New Megavirus Family Member Isolated from an Inland Water Lake for the First Time in India.</title>
        <authorList>
            <person name="Chatterjee A."/>
            <person name="Ali F."/>
            <person name="Bange D."/>
            <person name="Kondabagil K."/>
        </authorList>
    </citation>
    <scope>NUCLEOTIDE SEQUENCE [LARGE SCALE GENOMIC DNA]</scope>
    <source>
        <strain evidence="8">1</strain>
    </source>
</reference>
<keyword evidence="4" id="KW-0547">Nucleotide-binding</keyword>
<evidence type="ECO:0000313" key="9">
    <source>
        <dbReference type="Proteomes" id="UP000241365"/>
    </source>
</evidence>
<dbReference type="EMBL" id="KU877344">
    <property type="protein sequence ID" value="ANB51141.1"/>
    <property type="molecule type" value="Genomic_DNA"/>
</dbReference>
<keyword evidence="3" id="KW-0479">Metal-binding</keyword>
<dbReference type="GeneID" id="80513503"/>
<dbReference type="PROSITE" id="PS00513">
    <property type="entry name" value="ADENYLOSUCCIN_SYN_2"/>
    <property type="match status" value="1"/>
</dbReference>
<dbReference type="Pfam" id="PF00709">
    <property type="entry name" value="Adenylsucc_synt"/>
    <property type="match status" value="1"/>
</dbReference>
<sequence>MHSVQKTNQKQVITVVGCFFGDEGKGKIVDKLSDEGDFSIVARAAGGSNSAHTISIGGKKFIPHLIPSGLFSEKMICLMGNGMVIDLAFLFEEMEILKREFDISIIERLRISDRAHIVFPFHKKIDFLIDKRTGVRTTCQGIGPCYSDKISRRGIRVSDLTNPQKFTERYWKMVEFHLAEFPSLSGEFDFAEILRLHLEEYAPKLLPRIVDCSAYIYQSITNGQKILVECSQAVMLDIDHGFYPYVTSSSTSSGGAVNGLGIAPSKISTVGVVKSVITRVASPGKLPTEFSPEDKKNIISWTSVYPDIQKIPEIPKAGGTLMNSNTIYPEEDVLISRRFMELDASGRPRICGWFDCVLLKRANILNDFSYLCLNKLDCLTGLKKIKICVGYFINGHSSVNNFTENPDDVEYVEIDGWEEDISMIPNFESLPEQAKNFVNIIEKCVDIPIKYIGIGPNRDQILVRN</sequence>
<dbReference type="GO" id="GO:0046040">
    <property type="term" value="P:IMP metabolic process"/>
    <property type="evidence" value="ECO:0007669"/>
    <property type="project" value="TreeGrafter"/>
</dbReference>
<dbReference type="PROSITE" id="PS01266">
    <property type="entry name" value="ADENYLOSUCCIN_SYN_1"/>
    <property type="match status" value="1"/>
</dbReference>
<accession>A0A160ER07</accession>
<dbReference type="GO" id="GO:0046872">
    <property type="term" value="F:metal ion binding"/>
    <property type="evidence" value="ECO:0007669"/>
    <property type="project" value="UniProtKB-KW"/>
</dbReference>
<name>A0A160ER07_9VIRU</name>
<dbReference type="Gene3D" id="3.90.170.10">
    <property type="entry name" value="Adenylosuccinate Synthetase, subunit A, domain 3"/>
    <property type="match status" value="1"/>
</dbReference>
<dbReference type="GO" id="GO:0004019">
    <property type="term" value="F:adenylosuccinate synthase activity"/>
    <property type="evidence" value="ECO:0007669"/>
    <property type="project" value="InterPro"/>
</dbReference>
<keyword evidence="9" id="KW-1185">Reference proteome</keyword>
<evidence type="ECO:0000256" key="7">
    <source>
        <dbReference type="ARBA" id="ARBA00023134"/>
    </source>
</evidence>
<dbReference type="InterPro" id="IPR033128">
    <property type="entry name" value="Adenylosuccin_syn_Lys_AS"/>
</dbReference>
<evidence type="ECO:0000256" key="5">
    <source>
        <dbReference type="ARBA" id="ARBA00022755"/>
    </source>
</evidence>
<evidence type="ECO:0000256" key="3">
    <source>
        <dbReference type="ARBA" id="ARBA00022723"/>
    </source>
</evidence>
<keyword evidence="6" id="KW-0460">Magnesium</keyword>
<dbReference type="InterPro" id="IPR018220">
    <property type="entry name" value="Adenylosuccin_syn_GTP-bd"/>
</dbReference>
<dbReference type="Gene3D" id="3.40.440.10">
    <property type="entry name" value="Adenylosuccinate Synthetase, subunit A, domain 1"/>
    <property type="match status" value="1"/>
</dbReference>
<protein>
    <submittedName>
        <fullName evidence="8">Adenylosuccinate synthetase</fullName>
    </submittedName>
</protein>
<organism evidence="8 9">
    <name type="scientific">Powai lake megavirus</name>
    <dbReference type="NCBI Taxonomy" id="1842663"/>
    <lineage>
        <taxon>Viruses</taxon>
        <taxon>Varidnaviria</taxon>
        <taxon>Bamfordvirae</taxon>
        <taxon>Nucleocytoviricota</taxon>
        <taxon>Megaviricetes</taxon>
        <taxon>Imitervirales</taxon>
        <taxon>Mimiviridae</taxon>
        <taxon>Megamimivirinae</taxon>
        <taxon>Megavirus</taxon>
        <taxon>Megavirus powaiense</taxon>
    </lineage>
</organism>
<dbReference type="GO" id="GO:0005525">
    <property type="term" value="F:GTP binding"/>
    <property type="evidence" value="ECO:0007669"/>
    <property type="project" value="UniProtKB-KW"/>
</dbReference>
<keyword evidence="2" id="KW-0436">Ligase</keyword>
<dbReference type="GO" id="GO:0044208">
    <property type="term" value="P:'de novo' AMP biosynthetic process"/>
    <property type="evidence" value="ECO:0007669"/>
    <property type="project" value="TreeGrafter"/>
</dbReference>
<dbReference type="SMART" id="SM00788">
    <property type="entry name" value="Adenylsucc_synt"/>
    <property type="match status" value="1"/>
</dbReference>
<evidence type="ECO:0000256" key="1">
    <source>
        <dbReference type="ARBA" id="ARBA00011738"/>
    </source>
</evidence>
<dbReference type="InterPro" id="IPR042111">
    <property type="entry name" value="Adenylosuccinate_synth_dom3"/>
</dbReference>
<dbReference type="Proteomes" id="UP000241365">
    <property type="component" value="Segment"/>
</dbReference>
<evidence type="ECO:0000256" key="6">
    <source>
        <dbReference type="ARBA" id="ARBA00022842"/>
    </source>
</evidence>
<dbReference type="HAMAP" id="MF_00011">
    <property type="entry name" value="Adenylosucc_synth"/>
    <property type="match status" value="1"/>
</dbReference>
<dbReference type="InterPro" id="IPR042109">
    <property type="entry name" value="Adenylosuccinate_synth_dom1"/>
</dbReference>
<comment type="subunit">
    <text evidence="1">Homodimer.</text>
</comment>
<evidence type="ECO:0000313" key="8">
    <source>
        <dbReference type="EMBL" id="ANB51141.1"/>
    </source>
</evidence>
<evidence type="ECO:0000256" key="4">
    <source>
        <dbReference type="ARBA" id="ARBA00022741"/>
    </source>
</evidence>
<keyword evidence="7" id="KW-0342">GTP-binding</keyword>
<dbReference type="PANTHER" id="PTHR11846">
    <property type="entry name" value="ADENYLOSUCCINATE SYNTHETASE"/>
    <property type="match status" value="1"/>
</dbReference>
<dbReference type="RefSeq" id="YP_010776892.1">
    <property type="nucleotide sequence ID" value="NC_075034.1"/>
</dbReference>
<proteinExistence type="inferred from homology"/>
<dbReference type="InterPro" id="IPR001114">
    <property type="entry name" value="Adenylosuccinate_synthetase"/>
</dbReference>